<evidence type="ECO:0000313" key="3">
    <source>
        <dbReference type="EMBL" id="SCU72674.1"/>
    </source>
</evidence>
<dbReference type="SUPFAM" id="SSF56300">
    <property type="entry name" value="Metallo-dependent phosphatases"/>
    <property type="match status" value="1"/>
</dbReference>
<dbReference type="RefSeq" id="XP_067083147.1">
    <property type="nucleotide sequence ID" value="XM_067227046.1"/>
</dbReference>
<dbReference type="InterPro" id="IPR029052">
    <property type="entry name" value="Metallo-depent_PP-like"/>
</dbReference>
<dbReference type="InterPro" id="IPR018946">
    <property type="entry name" value="PhoD-like_MPP"/>
</dbReference>
<dbReference type="InterPro" id="IPR038607">
    <property type="entry name" value="PhoD-like_sf"/>
</dbReference>
<dbReference type="AlphaFoldDB" id="A0A1G4IJZ6"/>
<dbReference type="GeneID" id="92378192"/>
<accession>A0A1G4IJZ6</accession>
<name>A0A1G4IJZ6_TRYEQ</name>
<proteinExistence type="predicted"/>
<dbReference type="Pfam" id="PF09423">
    <property type="entry name" value="PhoD"/>
    <property type="match status" value="1"/>
</dbReference>
<keyword evidence="1" id="KW-1133">Transmembrane helix</keyword>
<dbReference type="VEuPathDB" id="TriTrypDB:TEOVI_000425200"/>
<dbReference type="PANTHER" id="PTHR33987">
    <property type="entry name" value="CALCINEURIN-LIKE METALLO-PHOSPHOESTERASE SUPERFAMILY PROTEIN"/>
    <property type="match status" value="1"/>
</dbReference>
<evidence type="ECO:0000256" key="1">
    <source>
        <dbReference type="SAM" id="Phobius"/>
    </source>
</evidence>
<feature type="transmembrane region" description="Helical" evidence="1">
    <location>
        <begin position="552"/>
        <end position="576"/>
    </location>
</feature>
<protein>
    <submittedName>
        <fullName evidence="3">PhoD-like phosphatase, putative</fullName>
    </submittedName>
</protein>
<dbReference type="EMBL" id="CZPT02001895">
    <property type="protein sequence ID" value="SCU72674.1"/>
    <property type="molecule type" value="Genomic_DNA"/>
</dbReference>
<reference evidence="3" key="1">
    <citation type="submission" date="2016-09" db="EMBL/GenBank/DDBJ databases">
        <authorList>
            <person name="Hebert L."/>
            <person name="Moumen B."/>
        </authorList>
    </citation>
    <scope>NUCLEOTIDE SEQUENCE [LARGE SCALE GENOMIC DNA]</scope>
    <source>
        <strain evidence="3">OVI</strain>
    </source>
</reference>
<dbReference type="PANTHER" id="PTHR33987:SF1">
    <property type="entry name" value="CALCINEURIN-LIKE METALLO-PHOSPHOESTERASE SUPERFAMILY PROTEIN"/>
    <property type="match status" value="1"/>
</dbReference>
<feature type="domain" description="PhoD-like phosphatase metallophosphatase" evidence="2">
    <location>
        <begin position="85"/>
        <end position="357"/>
    </location>
</feature>
<dbReference type="CDD" id="cd07389">
    <property type="entry name" value="MPP_PhoD"/>
    <property type="match status" value="1"/>
</dbReference>
<dbReference type="Gene3D" id="3.60.21.70">
    <property type="entry name" value="PhoD-like phosphatase"/>
    <property type="match status" value="1"/>
</dbReference>
<comment type="caution">
    <text evidence="3">The sequence shown here is derived from an EMBL/GenBank/DDBJ whole genome shotgun (WGS) entry which is preliminary data.</text>
</comment>
<keyword evidence="1" id="KW-0472">Membrane</keyword>
<evidence type="ECO:0000259" key="2">
    <source>
        <dbReference type="Pfam" id="PF09423"/>
    </source>
</evidence>
<keyword evidence="4" id="KW-1185">Reference proteome</keyword>
<keyword evidence="1" id="KW-0812">Transmembrane</keyword>
<gene>
    <name evidence="3" type="ORF">TEOVI_000425200</name>
</gene>
<organism evidence="3 4">
    <name type="scientific">Trypanosoma equiperdum</name>
    <dbReference type="NCBI Taxonomy" id="5694"/>
    <lineage>
        <taxon>Eukaryota</taxon>
        <taxon>Discoba</taxon>
        <taxon>Euglenozoa</taxon>
        <taxon>Kinetoplastea</taxon>
        <taxon>Metakinetoplastina</taxon>
        <taxon>Trypanosomatida</taxon>
        <taxon>Trypanosomatidae</taxon>
        <taxon>Trypanosoma</taxon>
    </lineage>
</organism>
<evidence type="ECO:0000313" key="4">
    <source>
        <dbReference type="Proteomes" id="UP000195570"/>
    </source>
</evidence>
<sequence>MLRRGVYRTAPVVLMVLIAFILLALQSTVRRSIGAEVYGINHTMGQAVFLSCNRHDGDQNYWDVIATTVEQRLNGSVAKQMGQCISRRPVDALIWTGDAVYADRTVILRKTPPPLDLKAAQAKFVHQANAPQYVAFRHTCVAKRKRTNIPSSSEEVGKRVEGEGEGEEHRVIGVWDDHDMGKNDGGAEFSDKDAMQQFYLDFLGVPRTDPRRKRQGVYHFEAVPVELLSSTAGSDTAATAAVNVMKHFYDNAFCFLLLDARYFRDPSNATRSGNMLGETQWQWLEERLRDDVAGRNPATGRERCALTVVANGVQIMLDEKVSESWAAFPRSRDRLFALLRQFRTDRVIFMSGDVHLGEIGMDTRKAAMRTLGYPIIEATSSGLTHSTASFVALPTILTSLFPSRRRVGVYVERNFGVLKLTANSKARFELSETSAHEERREQFERDVNASILIHSIPENGAVVLRLTLPLSALTHKSGCQLYKAKANEYGWIEDATLAKQQECETMFRQERDERGAGIPDRHYPPTYPTPFVTYVMQSVQGQVWPDCTLLQVLFRFLLATFLLLIFVGAISVALCCQCYKNRKAKKA</sequence>
<dbReference type="Proteomes" id="UP000195570">
    <property type="component" value="Unassembled WGS sequence"/>
</dbReference>